<accession>A0A9W9YW92</accession>
<keyword evidence="9" id="KW-0325">Glycoprotein</keyword>
<dbReference type="PROSITE" id="PS50259">
    <property type="entry name" value="G_PROTEIN_RECEP_F3_4"/>
    <property type="match status" value="1"/>
</dbReference>
<feature type="signal peptide" evidence="13">
    <location>
        <begin position="1"/>
        <end position="24"/>
    </location>
</feature>
<dbReference type="GO" id="GO:0050909">
    <property type="term" value="P:sensory perception of taste"/>
    <property type="evidence" value="ECO:0007669"/>
    <property type="project" value="UniProtKB-ARBA"/>
</dbReference>
<protein>
    <recommendedName>
        <fullName evidence="14">G-protein coupled receptors family 3 profile domain-containing protein</fullName>
    </recommendedName>
</protein>
<evidence type="ECO:0000256" key="12">
    <source>
        <dbReference type="SAM" id="Phobius"/>
    </source>
</evidence>
<dbReference type="SUPFAM" id="SSF53822">
    <property type="entry name" value="Periplasmic binding protein-like I"/>
    <property type="match status" value="1"/>
</dbReference>
<dbReference type="InterPro" id="IPR028082">
    <property type="entry name" value="Peripla_BP_I"/>
</dbReference>
<dbReference type="Proteomes" id="UP001163046">
    <property type="component" value="Unassembled WGS sequence"/>
</dbReference>
<dbReference type="GO" id="GO:0005886">
    <property type="term" value="C:plasma membrane"/>
    <property type="evidence" value="ECO:0007669"/>
    <property type="project" value="UniProtKB-SubCell"/>
</dbReference>
<keyword evidence="2" id="KW-1003">Cell membrane</keyword>
<dbReference type="InterPro" id="IPR000337">
    <property type="entry name" value="GPCR_3"/>
</dbReference>
<evidence type="ECO:0000256" key="1">
    <source>
        <dbReference type="ARBA" id="ARBA00004651"/>
    </source>
</evidence>
<evidence type="ECO:0000313" key="16">
    <source>
        <dbReference type="Proteomes" id="UP001163046"/>
    </source>
</evidence>
<evidence type="ECO:0000256" key="4">
    <source>
        <dbReference type="ARBA" id="ARBA00022729"/>
    </source>
</evidence>
<evidence type="ECO:0000256" key="10">
    <source>
        <dbReference type="ARBA" id="ARBA00023224"/>
    </source>
</evidence>
<keyword evidence="4 13" id="KW-0732">Signal</keyword>
<evidence type="ECO:0000256" key="11">
    <source>
        <dbReference type="ARBA" id="ARBA00038492"/>
    </source>
</evidence>
<evidence type="ECO:0000313" key="15">
    <source>
        <dbReference type="EMBL" id="KAJ7370637.1"/>
    </source>
</evidence>
<keyword evidence="16" id="KW-1185">Reference proteome</keyword>
<dbReference type="InterPro" id="IPR011500">
    <property type="entry name" value="GPCR_3_9-Cys_dom"/>
</dbReference>
<dbReference type="FunFam" id="2.10.50.30:FF:000004">
    <property type="entry name" value="Taste receptor type 1 member 3-like protein"/>
    <property type="match status" value="1"/>
</dbReference>
<keyword evidence="5 12" id="KW-1133">Transmembrane helix</keyword>
<dbReference type="EMBL" id="MU826860">
    <property type="protein sequence ID" value="KAJ7370637.1"/>
    <property type="molecule type" value="Genomic_DNA"/>
</dbReference>
<feature type="transmembrane region" description="Helical" evidence="12">
    <location>
        <begin position="573"/>
        <end position="597"/>
    </location>
</feature>
<dbReference type="InterPro" id="IPR038550">
    <property type="entry name" value="GPCR_3_9-Cys_sf"/>
</dbReference>
<dbReference type="FunFam" id="3.40.50.2300:FF:000016">
    <property type="entry name" value="Taste 1 receptor member 2"/>
    <property type="match status" value="1"/>
</dbReference>
<dbReference type="GO" id="GO:0004930">
    <property type="term" value="F:G protein-coupled receptor activity"/>
    <property type="evidence" value="ECO:0007669"/>
    <property type="project" value="UniProtKB-KW"/>
</dbReference>
<keyword evidence="6" id="KW-0297">G-protein coupled receptor</keyword>
<dbReference type="InterPro" id="IPR001828">
    <property type="entry name" value="ANF_lig-bd_rcpt"/>
</dbReference>
<evidence type="ECO:0000256" key="5">
    <source>
        <dbReference type="ARBA" id="ARBA00022989"/>
    </source>
</evidence>
<name>A0A9W9YW92_9CNID</name>
<evidence type="ECO:0000256" key="6">
    <source>
        <dbReference type="ARBA" id="ARBA00023040"/>
    </source>
</evidence>
<feature type="transmembrane region" description="Helical" evidence="12">
    <location>
        <begin position="641"/>
        <end position="659"/>
    </location>
</feature>
<gene>
    <name evidence="15" type="ORF">OS493_031052</name>
</gene>
<feature type="domain" description="G-protein coupled receptors family 3 profile" evidence="14">
    <location>
        <begin position="571"/>
        <end position="767"/>
    </location>
</feature>
<reference evidence="15" key="1">
    <citation type="submission" date="2023-01" db="EMBL/GenBank/DDBJ databases">
        <title>Genome assembly of the deep-sea coral Lophelia pertusa.</title>
        <authorList>
            <person name="Herrera S."/>
            <person name="Cordes E."/>
        </authorList>
    </citation>
    <scope>NUCLEOTIDE SEQUENCE</scope>
    <source>
        <strain evidence="15">USNM1676648</strain>
        <tissue evidence="15">Polyp</tissue>
    </source>
</reference>
<evidence type="ECO:0000259" key="14">
    <source>
        <dbReference type="PROSITE" id="PS50259"/>
    </source>
</evidence>
<keyword evidence="3 12" id="KW-0812">Transmembrane</keyword>
<feature type="chain" id="PRO_5040862088" description="G-protein coupled receptors family 3 profile domain-containing protein" evidence="13">
    <location>
        <begin position="25"/>
        <end position="776"/>
    </location>
</feature>
<comment type="subcellular location">
    <subcellularLocation>
        <location evidence="1">Cell membrane</location>
        <topology evidence="1">Multi-pass membrane protein</topology>
    </subcellularLocation>
</comment>
<dbReference type="Gene3D" id="2.10.50.30">
    <property type="entry name" value="GPCR, family 3, nine cysteines domain"/>
    <property type="match status" value="1"/>
</dbReference>
<proteinExistence type="inferred from homology"/>
<dbReference type="PRINTS" id="PR00248">
    <property type="entry name" value="GPCRMGR"/>
</dbReference>
<feature type="transmembrane region" description="Helical" evidence="12">
    <location>
        <begin position="684"/>
        <end position="704"/>
    </location>
</feature>
<feature type="transmembrane region" description="Helical" evidence="12">
    <location>
        <begin position="609"/>
        <end position="629"/>
    </location>
</feature>
<organism evidence="15 16">
    <name type="scientific">Desmophyllum pertusum</name>
    <dbReference type="NCBI Taxonomy" id="174260"/>
    <lineage>
        <taxon>Eukaryota</taxon>
        <taxon>Metazoa</taxon>
        <taxon>Cnidaria</taxon>
        <taxon>Anthozoa</taxon>
        <taxon>Hexacorallia</taxon>
        <taxon>Scleractinia</taxon>
        <taxon>Caryophylliina</taxon>
        <taxon>Caryophylliidae</taxon>
        <taxon>Desmophyllum</taxon>
    </lineage>
</organism>
<evidence type="ECO:0000256" key="7">
    <source>
        <dbReference type="ARBA" id="ARBA00023136"/>
    </source>
</evidence>
<sequence>MGHINNSYRDVAILSLWFFSVVQSAYKDGDVILGGLFNIHQLQENSNGQCGELDTKGIGRAQAMIFAIESINNDSNLLPNITLGYDIRDYCENTTKATQMTYELIKNKFCASITRNNTNNTKPIVVLIGPFESRTALVIGGILQMLNVSGVSGTTTSPELGSYNYKHLYRTAPPDTFLAKAVADIIDHFKWTYVAAVGLDDSYGRNGVWSLVKEAAARKGGSFCIAMTEFIPLENQFPSIRDIVTSLLRQENIRVIILWTYGSYQMNFFREVNRQNLTGRVWILSTEVSLTSKVFLHTGFFTINESIGFQPHSFYDAGLKEHMIELLTNNTHNHYAPEWWSEVRALTLNCSVANMQNNIQHGNDQNELCSQAVVRDLYGPYIPYVIDAVYSVAHALDVLAKDTNMTDNHCRPKTNINSCDMQRLLSRVNFVGLTGNVTFNEFGDRGSAIYDIVNFQQGQETDGKRLKQVVIGKWEENGKNSKMLRFYSDMHWNSTNGTPPKSECLDQCSAGTRKSTTSPCCWQCVPCPGGTINSIPGSENCIECPKGKRSNEARTECVDLPIINMKYSSSGGMVILVFIAFGIVGALFSFAVLCRYWNTPIVRASNRELSLALLVIILSLLSLTVVNLFEPTDTTCKVVYPWRYITYNLCLSLLLIKVLRISSAFHIPITPYCTINSLTSRMQAVIVITLQVLLLLLLLPWLLLDPPVSMKHIVTEHYIFVECKAYNFLAGKSLFMLTFSYVFLQMLLCAFSCFKIRNIPENLDCGKESKQSTLEL</sequence>
<keyword evidence="7 12" id="KW-0472">Membrane</keyword>
<dbReference type="InterPro" id="IPR017978">
    <property type="entry name" value="GPCR_3_C"/>
</dbReference>
<evidence type="ECO:0000256" key="3">
    <source>
        <dbReference type="ARBA" id="ARBA00022692"/>
    </source>
</evidence>
<dbReference type="Pfam" id="PF00003">
    <property type="entry name" value="7tm_3"/>
    <property type="match status" value="1"/>
</dbReference>
<evidence type="ECO:0000256" key="13">
    <source>
        <dbReference type="SAM" id="SignalP"/>
    </source>
</evidence>
<dbReference type="AlphaFoldDB" id="A0A9W9YW92"/>
<keyword evidence="8" id="KW-0675">Receptor</keyword>
<dbReference type="OrthoDB" id="5983316at2759"/>
<dbReference type="InterPro" id="IPR050726">
    <property type="entry name" value="mGluR"/>
</dbReference>
<dbReference type="PANTHER" id="PTHR24060">
    <property type="entry name" value="METABOTROPIC GLUTAMATE RECEPTOR"/>
    <property type="match status" value="1"/>
</dbReference>
<comment type="similarity">
    <text evidence="11">Belongs to the G-protein coupled receptor 3 family. TAS1R subfamily.</text>
</comment>
<dbReference type="CDD" id="cd06350">
    <property type="entry name" value="PBP1_GPCR_family_C-like"/>
    <property type="match status" value="1"/>
</dbReference>
<feature type="transmembrane region" description="Helical" evidence="12">
    <location>
        <begin position="734"/>
        <end position="754"/>
    </location>
</feature>
<evidence type="ECO:0000256" key="8">
    <source>
        <dbReference type="ARBA" id="ARBA00023170"/>
    </source>
</evidence>
<keyword evidence="10" id="KW-0807">Transducer</keyword>
<dbReference type="Pfam" id="PF01094">
    <property type="entry name" value="ANF_receptor"/>
    <property type="match status" value="1"/>
</dbReference>
<evidence type="ECO:0000256" key="9">
    <source>
        <dbReference type="ARBA" id="ARBA00023180"/>
    </source>
</evidence>
<evidence type="ECO:0000256" key="2">
    <source>
        <dbReference type="ARBA" id="ARBA00022475"/>
    </source>
</evidence>
<dbReference type="Gene3D" id="3.40.50.2300">
    <property type="match status" value="2"/>
</dbReference>
<dbReference type="Pfam" id="PF07562">
    <property type="entry name" value="NCD3G"/>
    <property type="match status" value="1"/>
</dbReference>
<comment type="caution">
    <text evidence="15">The sequence shown here is derived from an EMBL/GenBank/DDBJ whole genome shotgun (WGS) entry which is preliminary data.</text>
</comment>